<proteinExistence type="predicted"/>
<reference evidence="1 2" key="1">
    <citation type="submission" date="2019-06" db="EMBL/GenBank/DDBJ databases">
        <title>A novel bacterium of genus Amaricoccus, isolated from marine sediment.</title>
        <authorList>
            <person name="Huang H."/>
            <person name="Mo K."/>
            <person name="Hu Y."/>
        </authorList>
    </citation>
    <scope>NUCLEOTIDE SEQUENCE [LARGE SCALE GENOMIC DNA]</scope>
    <source>
        <strain evidence="1 2">HB172011</strain>
    </source>
</reference>
<dbReference type="Proteomes" id="UP000319255">
    <property type="component" value="Unassembled WGS sequence"/>
</dbReference>
<evidence type="ECO:0000313" key="2">
    <source>
        <dbReference type="Proteomes" id="UP000319255"/>
    </source>
</evidence>
<accession>A0A501WPJ0</accession>
<sequence>MLDWVSGTFAGSGQIGGAKYFVKATDVKLDVEGVLALEAMLTAEAAGGGTANANPTVIGGRPRTEKWSVWTAELAAFIHEQGVPEGTGVEGQDAVIAAIDMRLNERSLEGPARSTVQPLMGWTAPASDIAICDAEG</sequence>
<dbReference type="OrthoDB" id="7594664at2"/>
<comment type="caution">
    <text evidence="1">The sequence shown here is derived from an EMBL/GenBank/DDBJ whole genome shotgun (WGS) entry which is preliminary data.</text>
</comment>
<name>A0A501WPJ0_9RHOB</name>
<protein>
    <submittedName>
        <fullName evidence="1">Uncharacterized protein</fullName>
    </submittedName>
</protein>
<dbReference type="AlphaFoldDB" id="A0A501WPJ0"/>
<dbReference type="EMBL" id="VFRP01000011">
    <property type="protein sequence ID" value="TPE50260.1"/>
    <property type="molecule type" value="Genomic_DNA"/>
</dbReference>
<organism evidence="1 2">
    <name type="scientific">Amaricoccus solimangrovi</name>
    <dbReference type="NCBI Taxonomy" id="2589815"/>
    <lineage>
        <taxon>Bacteria</taxon>
        <taxon>Pseudomonadati</taxon>
        <taxon>Pseudomonadota</taxon>
        <taxon>Alphaproteobacteria</taxon>
        <taxon>Rhodobacterales</taxon>
        <taxon>Paracoccaceae</taxon>
        <taxon>Amaricoccus</taxon>
    </lineage>
</organism>
<dbReference type="RefSeq" id="WP_140454544.1">
    <property type="nucleotide sequence ID" value="NZ_VFRP01000011.1"/>
</dbReference>
<gene>
    <name evidence="1" type="ORF">FJM51_12835</name>
</gene>
<keyword evidence="2" id="KW-1185">Reference proteome</keyword>
<evidence type="ECO:0000313" key="1">
    <source>
        <dbReference type="EMBL" id="TPE50260.1"/>
    </source>
</evidence>